<gene>
    <name evidence="10" type="ORF">CSSPJE1EN2_LOCUS9484</name>
</gene>
<proteinExistence type="predicted"/>
<evidence type="ECO:0000256" key="2">
    <source>
        <dbReference type="ARBA" id="ARBA00004696"/>
    </source>
</evidence>
<dbReference type="EC" id="4.1.1.48" evidence="3"/>
<dbReference type="InterPro" id="IPR013798">
    <property type="entry name" value="Indole-3-glycerol_P_synth_dom"/>
</dbReference>
<keyword evidence="8" id="KW-0456">Lyase</keyword>
<evidence type="ECO:0000256" key="3">
    <source>
        <dbReference type="ARBA" id="ARBA00012362"/>
    </source>
</evidence>
<comment type="catalytic activity">
    <reaction evidence="1">
        <text>1-(2-carboxyphenylamino)-1-deoxy-D-ribulose 5-phosphate + H(+) = (1S,2R)-1-C-(indol-3-yl)glycerol 3-phosphate + CO2 + H2O</text>
        <dbReference type="Rhea" id="RHEA:23476"/>
        <dbReference type="ChEBI" id="CHEBI:15377"/>
        <dbReference type="ChEBI" id="CHEBI:15378"/>
        <dbReference type="ChEBI" id="CHEBI:16526"/>
        <dbReference type="ChEBI" id="CHEBI:58613"/>
        <dbReference type="ChEBI" id="CHEBI:58866"/>
        <dbReference type="EC" id="4.1.1.48"/>
    </reaction>
</comment>
<evidence type="ECO:0000256" key="8">
    <source>
        <dbReference type="ARBA" id="ARBA00023239"/>
    </source>
</evidence>
<dbReference type="Gene3D" id="3.20.20.70">
    <property type="entry name" value="Aldolase class I"/>
    <property type="match status" value="1"/>
</dbReference>
<evidence type="ECO:0000256" key="4">
    <source>
        <dbReference type="ARBA" id="ARBA00022605"/>
    </source>
</evidence>
<evidence type="ECO:0000256" key="5">
    <source>
        <dbReference type="ARBA" id="ARBA00022793"/>
    </source>
</evidence>
<accession>A0ABP1AV94</accession>
<evidence type="ECO:0000259" key="9">
    <source>
        <dbReference type="Pfam" id="PF00218"/>
    </source>
</evidence>
<dbReference type="InterPro" id="IPR011060">
    <property type="entry name" value="RibuloseP-bd_barrel"/>
</dbReference>
<protein>
    <recommendedName>
        <fullName evidence="3">indole-3-glycerol-phosphate synthase</fullName>
        <ecNumber evidence="3">4.1.1.48</ecNumber>
    </recommendedName>
</protein>
<dbReference type="InterPro" id="IPR045186">
    <property type="entry name" value="Indole-3-glycerol_P_synth"/>
</dbReference>
<dbReference type="PANTHER" id="PTHR22854">
    <property type="entry name" value="TRYPTOPHAN BIOSYNTHESIS PROTEIN"/>
    <property type="match status" value="1"/>
</dbReference>
<keyword evidence="7" id="KW-0057">Aromatic amino acid biosynthesis</keyword>
<name>A0ABP1AV94_9BRYO</name>
<dbReference type="Proteomes" id="UP001497522">
    <property type="component" value="Chromosome 16"/>
</dbReference>
<dbReference type="InterPro" id="IPR013785">
    <property type="entry name" value="Aldolase_TIM"/>
</dbReference>
<keyword evidence="11" id="KW-1185">Reference proteome</keyword>
<evidence type="ECO:0000313" key="11">
    <source>
        <dbReference type="Proteomes" id="UP001497522"/>
    </source>
</evidence>
<comment type="pathway">
    <text evidence="2">Amino-acid biosynthesis; L-tryptophan biosynthesis; L-tryptophan from chorismate: step 4/5.</text>
</comment>
<dbReference type="Pfam" id="PF00218">
    <property type="entry name" value="IGPS"/>
    <property type="match status" value="1"/>
</dbReference>
<dbReference type="PANTHER" id="PTHR22854:SF2">
    <property type="entry name" value="INDOLE-3-GLYCEROL-PHOSPHATE SYNTHASE"/>
    <property type="match status" value="1"/>
</dbReference>
<reference evidence="10" key="1">
    <citation type="submission" date="2024-03" db="EMBL/GenBank/DDBJ databases">
        <authorList>
            <consortium name="ELIXIR-Norway"/>
            <consortium name="Elixir Norway"/>
        </authorList>
    </citation>
    <scope>NUCLEOTIDE SEQUENCE</scope>
</reference>
<evidence type="ECO:0000256" key="6">
    <source>
        <dbReference type="ARBA" id="ARBA00022822"/>
    </source>
</evidence>
<feature type="domain" description="Indole-3-glycerol phosphate synthase" evidence="9">
    <location>
        <begin position="88"/>
        <end position="331"/>
    </location>
</feature>
<evidence type="ECO:0000256" key="7">
    <source>
        <dbReference type="ARBA" id="ARBA00023141"/>
    </source>
</evidence>
<evidence type="ECO:0000313" key="10">
    <source>
        <dbReference type="EMBL" id="CAK9866489.1"/>
    </source>
</evidence>
<keyword evidence="4" id="KW-0028">Amino-acid biosynthesis</keyword>
<organism evidence="10 11">
    <name type="scientific">Sphagnum jensenii</name>
    <dbReference type="NCBI Taxonomy" id="128206"/>
    <lineage>
        <taxon>Eukaryota</taxon>
        <taxon>Viridiplantae</taxon>
        <taxon>Streptophyta</taxon>
        <taxon>Embryophyta</taxon>
        <taxon>Bryophyta</taxon>
        <taxon>Sphagnophytina</taxon>
        <taxon>Sphagnopsida</taxon>
        <taxon>Sphagnales</taxon>
        <taxon>Sphagnaceae</taxon>
        <taxon>Sphagnum</taxon>
    </lineage>
</organism>
<dbReference type="EMBL" id="OZ023717">
    <property type="protein sequence ID" value="CAK9866489.1"/>
    <property type="molecule type" value="Genomic_DNA"/>
</dbReference>
<evidence type="ECO:0000256" key="1">
    <source>
        <dbReference type="ARBA" id="ARBA00001633"/>
    </source>
</evidence>
<keyword evidence="5" id="KW-0210">Decarboxylase</keyword>
<sequence length="351" mass="37423">MVAAATQQPLAWCTSGVFFRTVASSSRRCLPYNKRQQQRLCDAASSSSSSSLRPGTLDMRRRCCCRIVCEAEGEEGKTQGESRLGSMIRNKQRILESKLRSMPAGELEAKLSATRAVSPPNNLLDTIAQQVLQGRTAIIVEAARLSPAESPESLAQRCANYVTWGASAVSICTDEEKSPNGVADLTAVCTAVNVPVLRKDWILHPLQIAETCAAGASAITAVYSVLSKGTPAILNFAISLGLDAIVEVVNMKELQEVAPLGLPIYGFNLSVGLALSLPGIRQDISKSLIGEIPFGASSVVGVYSIEEARAMKAAGADAVYIKHEVLQGQQATEKEPKLFLENLQVAMSGDD</sequence>
<dbReference type="SUPFAM" id="SSF51366">
    <property type="entry name" value="Ribulose-phoshate binding barrel"/>
    <property type="match status" value="1"/>
</dbReference>
<keyword evidence="6" id="KW-0822">Tryptophan biosynthesis</keyword>